<evidence type="ECO:0000259" key="3">
    <source>
        <dbReference type="PROSITE" id="PS51253"/>
    </source>
</evidence>
<dbReference type="Pfam" id="PF03221">
    <property type="entry name" value="HTH_Tnp_Tc5"/>
    <property type="match status" value="1"/>
</dbReference>
<dbReference type="Pfam" id="PF03184">
    <property type="entry name" value="DDE_1"/>
    <property type="match status" value="1"/>
</dbReference>
<dbReference type="Gene3D" id="1.10.10.60">
    <property type="entry name" value="Homeodomain-like"/>
    <property type="match status" value="1"/>
</dbReference>
<feature type="region of interest" description="Disordered" evidence="2">
    <location>
        <begin position="330"/>
        <end position="371"/>
    </location>
</feature>
<dbReference type="InterPro" id="IPR004875">
    <property type="entry name" value="DDE_SF_endonuclease_dom"/>
</dbReference>
<dbReference type="PANTHER" id="PTHR19303">
    <property type="entry name" value="TRANSPOSON"/>
    <property type="match status" value="1"/>
</dbReference>
<evidence type="ECO:0000313" key="5">
    <source>
        <dbReference type="Proteomes" id="UP000735302"/>
    </source>
</evidence>
<dbReference type="InterPro" id="IPR050863">
    <property type="entry name" value="CenT-Element_Derived"/>
</dbReference>
<dbReference type="InterPro" id="IPR009057">
    <property type="entry name" value="Homeodomain-like_sf"/>
</dbReference>
<evidence type="ECO:0000313" key="4">
    <source>
        <dbReference type="EMBL" id="GFN80978.1"/>
    </source>
</evidence>
<dbReference type="Proteomes" id="UP000735302">
    <property type="component" value="Unassembled WGS sequence"/>
</dbReference>
<keyword evidence="1" id="KW-0238">DNA-binding</keyword>
<organism evidence="4 5">
    <name type="scientific">Plakobranchus ocellatus</name>
    <dbReference type="NCBI Taxonomy" id="259542"/>
    <lineage>
        <taxon>Eukaryota</taxon>
        <taxon>Metazoa</taxon>
        <taxon>Spiralia</taxon>
        <taxon>Lophotrochozoa</taxon>
        <taxon>Mollusca</taxon>
        <taxon>Gastropoda</taxon>
        <taxon>Heterobranchia</taxon>
        <taxon>Euthyneura</taxon>
        <taxon>Panpulmonata</taxon>
        <taxon>Sacoglossa</taxon>
        <taxon>Placobranchoidea</taxon>
        <taxon>Plakobranchidae</taxon>
        <taxon>Plakobranchus</taxon>
    </lineage>
</organism>
<name>A0AAV3YG05_9GAST</name>
<sequence length="421" mass="47556">MRGNNIPISGPMMKTKATSIAETLGKNNWECNEGWIARFKKRHHIVFKTLCGESSSVDDASLNQWRDNVLKKTLSKYEPFDVYNADETGLFWRLLPNKTMDFKGQECHGGKAPKDRITVLTCANMDGSHKLPLLVIGKFKTPRCFKGVRKLPVCYQSNSKAWMTAAIFTEWIQEFDRAMHCQKRKVLLTLDNCTAHPKVTNLKAVELLFLPPNTTSKSQPCDMGIINNVKCHFRGTLLKRLIDYIDEGNYFNNFKLTLLDAAIILKQAWEKVEPATIRNCFKKAGFQASESETETVEDESDVEPFLSRLLVEYGIPDSLESIENLDKEVPTAPYPSEAVNPSTETEDGNGPTAETDEDDQGEEIPPVSDENVATAMKTLSQYFMQKGMTDDLLTKVQKTIDCHKVQSKKQAPLTSFFQTYP</sequence>
<dbReference type="GO" id="GO:0005634">
    <property type="term" value="C:nucleus"/>
    <property type="evidence" value="ECO:0007669"/>
    <property type="project" value="TreeGrafter"/>
</dbReference>
<proteinExistence type="predicted"/>
<dbReference type="SUPFAM" id="SSF46689">
    <property type="entry name" value="Homeodomain-like"/>
    <property type="match status" value="1"/>
</dbReference>
<evidence type="ECO:0000256" key="2">
    <source>
        <dbReference type="SAM" id="MobiDB-lite"/>
    </source>
</evidence>
<dbReference type="PROSITE" id="PS51253">
    <property type="entry name" value="HTH_CENPB"/>
    <property type="match status" value="1"/>
</dbReference>
<dbReference type="EMBL" id="BLXT01000876">
    <property type="protein sequence ID" value="GFN80978.1"/>
    <property type="molecule type" value="Genomic_DNA"/>
</dbReference>
<gene>
    <name evidence="4" type="ORF">PoB_000748400</name>
</gene>
<dbReference type="InterPro" id="IPR006600">
    <property type="entry name" value="HTH_CenpB_DNA-bd_dom"/>
</dbReference>
<evidence type="ECO:0000256" key="1">
    <source>
        <dbReference type="ARBA" id="ARBA00023125"/>
    </source>
</evidence>
<keyword evidence="5" id="KW-1185">Reference proteome</keyword>
<reference evidence="4 5" key="1">
    <citation type="journal article" date="2021" name="Elife">
        <title>Chloroplast acquisition without the gene transfer in kleptoplastic sea slugs, Plakobranchus ocellatus.</title>
        <authorList>
            <person name="Maeda T."/>
            <person name="Takahashi S."/>
            <person name="Yoshida T."/>
            <person name="Shimamura S."/>
            <person name="Takaki Y."/>
            <person name="Nagai Y."/>
            <person name="Toyoda A."/>
            <person name="Suzuki Y."/>
            <person name="Arimoto A."/>
            <person name="Ishii H."/>
            <person name="Satoh N."/>
            <person name="Nishiyama T."/>
            <person name="Hasebe M."/>
            <person name="Maruyama T."/>
            <person name="Minagawa J."/>
            <person name="Obokata J."/>
            <person name="Shigenobu S."/>
        </authorList>
    </citation>
    <scope>NUCLEOTIDE SEQUENCE [LARGE SCALE GENOMIC DNA]</scope>
</reference>
<comment type="caution">
    <text evidence="4">The sequence shown here is derived from an EMBL/GenBank/DDBJ whole genome shotgun (WGS) entry which is preliminary data.</text>
</comment>
<dbReference type="GO" id="GO:0003677">
    <property type="term" value="F:DNA binding"/>
    <property type="evidence" value="ECO:0007669"/>
    <property type="project" value="UniProtKB-KW"/>
</dbReference>
<protein>
    <submittedName>
        <fullName evidence="4">Tigger transposable element-derived protein</fullName>
    </submittedName>
</protein>
<feature type="domain" description="HTH CENPB-type" evidence="3">
    <location>
        <begin position="1"/>
        <end position="49"/>
    </location>
</feature>
<dbReference type="AlphaFoldDB" id="A0AAV3YG05"/>
<dbReference type="PANTHER" id="PTHR19303:SF73">
    <property type="entry name" value="PROTEIN PDC2"/>
    <property type="match status" value="1"/>
</dbReference>
<accession>A0AAV3YG05</accession>